<keyword evidence="1" id="KW-0547">Nucleotide-binding</keyword>
<dbReference type="Gene3D" id="3.40.50.300">
    <property type="entry name" value="P-loop containing nucleotide triphosphate hydrolases"/>
    <property type="match status" value="1"/>
</dbReference>
<proteinExistence type="predicted"/>
<dbReference type="AlphaFoldDB" id="A0A975FXX4"/>
<dbReference type="PANTHER" id="PTHR43119:SF1">
    <property type="entry name" value="ABC TRANSPORTER DOMAIN-CONTAINING PROTEIN"/>
    <property type="match status" value="1"/>
</dbReference>
<dbReference type="InterPro" id="IPR027417">
    <property type="entry name" value="P-loop_NTPase"/>
</dbReference>
<gene>
    <name evidence="4" type="ORF">KCG34_17590</name>
</gene>
<dbReference type="Proteomes" id="UP000676409">
    <property type="component" value="Chromosome"/>
</dbReference>
<reference evidence="4" key="1">
    <citation type="submission" date="2021-04" db="EMBL/GenBank/DDBJ databases">
        <title>The complete genome sequence of Caulobacter sp. S6.</title>
        <authorList>
            <person name="Tang Y."/>
            <person name="Ouyang W."/>
            <person name="Liu Q."/>
            <person name="Huang B."/>
            <person name="Guo Z."/>
            <person name="Lei P."/>
        </authorList>
    </citation>
    <scope>NUCLEOTIDE SEQUENCE</scope>
    <source>
        <strain evidence="4">S6</strain>
    </source>
</reference>
<dbReference type="RefSeq" id="WP_211936925.1">
    <property type="nucleotide sequence ID" value="NZ_CP073078.1"/>
</dbReference>
<keyword evidence="5" id="KW-1185">Reference proteome</keyword>
<evidence type="ECO:0000259" key="3">
    <source>
        <dbReference type="PROSITE" id="PS50893"/>
    </source>
</evidence>
<organism evidence="4 5">
    <name type="scientific">Phenylobacterium montanum</name>
    <dbReference type="NCBI Taxonomy" id="2823693"/>
    <lineage>
        <taxon>Bacteria</taxon>
        <taxon>Pseudomonadati</taxon>
        <taxon>Pseudomonadota</taxon>
        <taxon>Alphaproteobacteria</taxon>
        <taxon>Caulobacterales</taxon>
        <taxon>Caulobacteraceae</taxon>
        <taxon>Phenylobacterium</taxon>
    </lineage>
</organism>
<evidence type="ECO:0000256" key="1">
    <source>
        <dbReference type="ARBA" id="ARBA00022741"/>
    </source>
</evidence>
<dbReference type="SMART" id="SM00382">
    <property type="entry name" value="AAA"/>
    <property type="match status" value="1"/>
</dbReference>
<dbReference type="GO" id="GO:0016887">
    <property type="term" value="F:ATP hydrolysis activity"/>
    <property type="evidence" value="ECO:0007669"/>
    <property type="project" value="InterPro"/>
</dbReference>
<feature type="domain" description="ABC transporter" evidence="3">
    <location>
        <begin position="5"/>
        <end position="202"/>
    </location>
</feature>
<protein>
    <submittedName>
        <fullName evidence="4">ATP-binding cassette domain-containing protein</fullName>
    </submittedName>
</protein>
<evidence type="ECO:0000313" key="5">
    <source>
        <dbReference type="Proteomes" id="UP000676409"/>
    </source>
</evidence>
<name>A0A975FXX4_9CAUL</name>
<sequence length="202" mass="21355">MAGALRTEDLSSRLAGPFDVVVEPGEALAVTGASGAGKSLFLRMIADLDPNRGEVFLGDVARSGLPAHDWRRRVVYVGAETGWWSDEVAAHIAPEHAASAADLAARLGLATELLSAKVARLSTGERQRLALIRALVRAPPALLLDEPTAALDRDSVGKVEDLLAERLAAGTVLVLVTHDPGQAQRLARRHLVMKAGKLVQPS</sequence>
<dbReference type="KEGG" id="caul:KCG34_17590"/>
<accession>A0A975FXX4</accession>
<dbReference type="InterPro" id="IPR003593">
    <property type="entry name" value="AAA+_ATPase"/>
</dbReference>
<dbReference type="PANTHER" id="PTHR43119">
    <property type="entry name" value="ABC TRANSPORT PROTEIN ATP-BINDING COMPONENT-RELATED"/>
    <property type="match status" value="1"/>
</dbReference>
<keyword evidence="2 4" id="KW-0067">ATP-binding</keyword>
<dbReference type="PROSITE" id="PS50893">
    <property type="entry name" value="ABC_TRANSPORTER_2"/>
    <property type="match status" value="1"/>
</dbReference>
<dbReference type="Pfam" id="PF00005">
    <property type="entry name" value="ABC_tran"/>
    <property type="match status" value="1"/>
</dbReference>
<dbReference type="InterPro" id="IPR003439">
    <property type="entry name" value="ABC_transporter-like_ATP-bd"/>
</dbReference>
<evidence type="ECO:0000313" key="4">
    <source>
        <dbReference type="EMBL" id="QUD86873.1"/>
    </source>
</evidence>
<dbReference type="SUPFAM" id="SSF52540">
    <property type="entry name" value="P-loop containing nucleoside triphosphate hydrolases"/>
    <property type="match status" value="1"/>
</dbReference>
<dbReference type="GO" id="GO:0005524">
    <property type="term" value="F:ATP binding"/>
    <property type="evidence" value="ECO:0007669"/>
    <property type="project" value="UniProtKB-KW"/>
</dbReference>
<evidence type="ECO:0000256" key="2">
    <source>
        <dbReference type="ARBA" id="ARBA00022840"/>
    </source>
</evidence>
<dbReference type="EMBL" id="CP073078">
    <property type="protein sequence ID" value="QUD86873.1"/>
    <property type="molecule type" value="Genomic_DNA"/>
</dbReference>